<feature type="binding site" evidence="7">
    <location>
        <begin position="72"/>
        <end position="73"/>
    </location>
    <ligand>
        <name>substrate</name>
    </ligand>
</feature>
<dbReference type="Gene3D" id="3.40.50.1860">
    <property type="match status" value="2"/>
</dbReference>
<dbReference type="GO" id="GO:0071555">
    <property type="term" value="P:cell wall organization"/>
    <property type="evidence" value="ECO:0007669"/>
    <property type="project" value="UniProtKB-KW"/>
</dbReference>
<dbReference type="Proteomes" id="UP000002012">
    <property type="component" value="Chromosome"/>
</dbReference>
<dbReference type="PROSITE" id="PS00924">
    <property type="entry name" value="ASP_GLU_RACEMASE_2"/>
    <property type="match status" value="1"/>
</dbReference>
<evidence type="ECO:0000313" key="8">
    <source>
        <dbReference type="EMBL" id="ADD69644.1"/>
    </source>
</evidence>
<gene>
    <name evidence="7" type="primary">murI</name>
    <name evidence="8" type="ordered locus">Dacet_2894</name>
</gene>
<dbReference type="InParanoid" id="D4H6H0"/>
<feature type="binding site" evidence="7">
    <location>
        <begin position="183"/>
        <end position="184"/>
    </location>
    <ligand>
        <name>substrate</name>
    </ligand>
</feature>
<dbReference type="InterPro" id="IPR001920">
    <property type="entry name" value="Asp/Glu_race"/>
</dbReference>
<evidence type="ECO:0000256" key="3">
    <source>
        <dbReference type="ARBA" id="ARBA00022960"/>
    </source>
</evidence>
<keyword evidence="5 7" id="KW-0413">Isomerase</keyword>
<dbReference type="InterPro" id="IPR004391">
    <property type="entry name" value="Glu_race"/>
</dbReference>
<comment type="catalytic activity">
    <reaction evidence="1 7">
        <text>L-glutamate = D-glutamate</text>
        <dbReference type="Rhea" id="RHEA:12813"/>
        <dbReference type="ChEBI" id="CHEBI:29985"/>
        <dbReference type="ChEBI" id="CHEBI:29986"/>
        <dbReference type="EC" id="5.1.1.3"/>
    </reaction>
</comment>
<organism evidence="8 9">
    <name type="scientific">Denitrovibrio acetiphilus (strain DSM 12809 / NBRC 114555 / N2460)</name>
    <dbReference type="NCBI Taxonomy" id="522772"/>
    <lineage>
        <taxon>Bacteria</taxon>
        <taxon>Pseudomonadati</taxon>
        <taxon>Deferribacterota</taxon>
        <taxon>Deferribacteres</taxon>
        <taxon>Deferribacterales</taxon>
        <taxon>Geovibrionaceae</taxon>
        <taxon>Denitrovibrio</taxon>
    </lineage>
</organism>
<dbReference type="FunCoup" id="D4H6H0">
    <property type="interactions" value="241"/>
</dbReference>
<dbReference type="UniPathway" id="UPA00219"/>
<dbReference type="RefSeq" id="WP_013012131.1">
    <property type="nucleotide sequence ID" value="NC_013943.1"/>
</dbReference>
<dbReference type="InterPro" id="IPR018187">
    <property type="entry name" value="Asp/Glu_racemase_AS_1"/>
</dbReference>
<dbReference type="AlphaFoldDB" id="D4H6H0"/>
<feature type="active site" description="Proton donor/acceptor" evidence="7">
    <location>
        <position position="71"/>
    </location>
</feature>
<dbReference type="HAMAP" id="MF_00258">
    <property type="entry name" value="Glu_racemase"/>
    <property type="match status" value="1"/>
</dbReference>
<comment type="similarity">
    <text evidence="7">Belongs to the aspartate/glutamate racemases family.</text>
</comment>
<name>D4H6H0_DENA2</name>
<dbReference type="Pfam" id="PF01177">
    <property type="entry name" value="Asp_Glu_race"/>
    <property type="match status" value="1"/>
</dbReference>
<dbReference type="EMBL" id="CP001968">
    <property type="protein sequence ID" value="ADD69644.1"/>
    <property type="molecule type" value="Genomic_DNA"/>
</dbReference>
<comment type="pathway">
    <text evidence="7">Cell wall biogenesis; peptidoglycan biosynthesis.</text>
</comment>
<keyword evidence="3 7" id="KW-0133">Cell shape</keyword>
<feature type="binding site" evidence="7">
    <location>
        <begin position="7"/>
        <end position="8"/>
    </location>
    <ligand>
        <name>substrate</name>
    </ligand>
</feature>
<dbReference type="InterPro" id="IPR033134">
    <property type="entry name" value="Asp/Glu_racemase_AS_2"/>
</dbReference>
<dbReference type="GO" id="GO:0009252">
    <property type="term" value="P:peptidoglycan biosynthetic process"/>
    <property type="evidence" value="ECO:0007669"/>
    <property type="project" value="UniProtKB-UniRule"/>
</dbReference>
<dbReference type="PANTHER" id="PTHR21198:SF2">
    <property type="entry name" value="GLUTAMATE RACEMASE"/>
    <property type="match status" value="1"/>
</dbReference>
<dbReference type="KEGG" id="dap:Dacet_2894"/>
<keyword evidence="9" id="KW-1185">Reference proteome</keyword>
<keyword evidence="4 7" id="KW-0573">Peptidoglycan synthesis</keyword>
<dbReference type="PANTHER" id="PTHR21198">
    <property type="entry name" value="GLUTAMATE RACEMASE"/>
    <property type="match status" value="1"/>
</dbReference>
<dbReference type="eggNOG" id="COG0796">
    <property type="taxonomic scope" value="Bacteria"/>
</dbReference>
<evidence type="ECO:0000256" key="4">
    <source>
        <dbReference type="ARBA" id="ARBA00022984"/>
    </source>
</evidence>
<dbReference type="PROSITE" id="PS00923">
    <property type="entry name" value="ASP_GLU_RACEMASE_1"/>
    <property type="match status" value="1"/>
</dbReference>
<dbReference type="SUPFAM" id="SSF53681">
    <property type="entry name" value="Aspartate/glutamate racemase"/>
    <property type="match status" value="2"/>
</dbReference>
<evidence type="ECO:0000256" key="7">
    <source>
        <dbReference type="HAMAP-Rule" id="MF_00258"/>
    </source>
</evidence>
<proteinExistence type="inferred from homology"/>
<evidence type="ECO:0000256" key="1">
    <source>
        <dbReference type="ARBA" id="ARBA00001602"/>
    </source>
</evidence>
<evidence type="ECO:0000313" key="9">
    <source>
        <dbReference type="Proteomes" id="UP000002012"/>
    </source>
</evidence>
<feature type="binding site" evidence="7">
    <location>
        <begin position="39"/>
        <end position="40"/>
    </location>
    <ligand>
        <name>substrate</name>
    </ligand>
</feature>
<sequence>MAIGIFDSGVGGLTVYKTISEHFPELDMHYLGDTARVPYGSRSQETVINYSLQCAGFLVDNFDIDTIIVACNTASSYAIDHIRKKFKVNVIGVVEPGSYSALQVTENNKIGVIGTRATVRSGSYVKALKAIRSDVEITQTACPLFVPIVEEMLVDTDIADMVVRHYLDNMMTTGADTLILGCTHYPLLKNVIAKFYPDIKIVDSSEAIIDCINELKLNVNQHSKREIYLTDESPAFETLKNILAGGITAKKAVLKP</sequence>
<reference evidence="8 9" key="1">
    <citation type="journal article" date="2010" name="Stand. Genomic Sci.">
        <title>Complete genome sequence of Denitrovibrio acetiphilus type strain (N2460).</title>
        <authorList>
            <person name="Kiss H."/>
            <person name="Lang E."/>
            <person name="Lapidus A."/>
            <person name="Copeland A."/>
            <person name="Nolan M."/>
            <person name="Glavina Del Rio T."/>
            <person name="Chen F."/>
            <person name="Lucas S."/>
            <person name="Tice H."/>
            <person name="Cheng J.F."/>
            <person name="Han C."/>
            <person name="Goodwin L."/>
            <person name="Pitluck S."/>
            <person name="Liolios K."/>
            <person name="Pati A."/>
            <person name="Ivanova N."/>
            <person name="Mavromatis K."/>
            <person name="Chen A."/>
            <person name="Palaniappan K."/>
            <person name="Land M."/>
            <person name="Hauser L."/>
            <person name="Chang Y.J."/>
            <person name="Jeffries C.D."/>
            <person name="Detter J.C."/>
            <person name="Brettin T."/>
            <person name="Spring S."/>
            <person name="Rohde M."/>
            <person name="Goker M."/>
            <person name="Woyke T."/>
            <person name="Bristow J."/>
            <person name="Eisen J.A."/>
            <person name="Markowitz V."/>
            <person name="Hugenholtz P."/>
            <person name="Kyrpides N.C."/>
            <person name="Klenk H.P."/>
        </authorList>
    </citation>
    <scope>NUCLEOTIDE SEQUENCE [LARGE SCALE GENOMIC DNA]</scope>
    <source>
        <strain evidence="9">DSM 12809 / NBRC 114555 / N2460</strain>
    </source>
</reference>
<feature type="active site" description="Proton donor/acceptor" evidence="7">
    <location>
        <position position="182"/>
    </location>
</feature>
<dbReference type="NCBIfam" id="TIGR00067">
    <property type="entry name" value="glut_race"/>
    <property type="match status" value="1"/>
</dbReference>
<dbReference type="OrthoDB" id="9801055at2"/>
<protein>
    <recommendedName>
        <fullName evidence="2 7">Glutamate racemase</fullName>
        <ecNumber evidence="2 7">5.1.1.3</ecNumber>
    </recommendedName>
</protein>
<comment type="function">
    <text evidence="7">Provides the (R)-glutamate required for cell wall biosynthesis.</text>
</comment>
<evidence type="ECO:0000256" key="5">
    <source>
        <dbReference type="ARBA" id="ARBA00023235"/>
    </source>
</evidence>
<evidence type="ECO:0000256" key="2">
    <source>
        <dbReference type="ARBA" id="ARBA00013090"/>
    </source>
</evidence>
<accession>D4H6H0</accession>
<dbReference type="FunFam" id="3.40.50.1860:FF:000001">
    <property type="entry name" value="Glutamate racemase"/>
    <property type="match status" value="1"/>
</dbReference>
<dbReference type="STRING" id="522772.Dacet_2894"/>
<dbReference type="GO" id="GO:0008881">
    <property type="term" value="F:glutamate racemase activity"/>
    <property type="evidence" value="ECO:0007669"/>
    <property type="project" value="UniProtKB-UniRule"/>
</dbReference>
<dbReference type="GO" id="GO:0008360">
    <property type="term" value="P:regulation of cell shape"/>
    <property type="evidence" value="ECO:0007669"/>
    <property type="project" value="UniProtKB-KW"/>
</dbReference>
<dbReference type="InterPro" id="IPR015942">
    <property type="entry name" value="Asp/Glu/hydantoin_racemase"/>
</dbReference>
<dbReference type="HOGENOM" id="CLU_052344_0_2_0"/>
<dbReference type="PaxDb" id="522772-Dacet_2894"/>
<evidence type="ECO:0000256" key="6">
    <source>
        <dbReference type="ARBA" id="ARBA00023316"/>
    </source>
</evidence>
<keyword evidence="6 7" id="KW-0961">Cell wall biogenesis/degradation</keyword>
<dbReference type="EC" id="5.1.1.3" evidence="2 7"/>